<dbReference type="Pfam" id="PF02770">
    <property type="entry name" value="Acyl-CoA_dh_M"/>
    <property type="match status" value="1"/>
</dbReference>
<dbReference type="EMBL" id="QUNO01000009">
    <property type="protein sequence ID" value="REH43544.1"/>
    <property type="molecule type" value="Genomic_DNA"/>
</dbReference>
<dbReference type="InterPro" id="IPR036250">
    <property type="entry name" value="AcylCo_DH-like_C"/>
</dbReference>
<dbReference type="Gene3D" id="1.10.540.10">
    <property type="entry name" value="Acyl-CoA dehydrogenase/oxidase, N-terminal domain"/>
    <property type="match status" value="1"/>
</dbReference>
<dbReference type="PANTHER" id="PTHR43884">
    <property type="entry name" value="ACYL-COA DEHYDROGENASE"/>
    <property type="match status" value="1"/>
</dbReference>
<proteinExistence type="inferred from homology"/>
<dbReference type="SUPFAM" id="SSF47203">
    <property type="entry name" value="Acyl-CoA dehydrogenase C-terminal domain-like"/>
    <property type="match status" value="1"/>
</dbReference>
<dbReference type="OrthoDB" id="5241155at2"/>
<evidence type="ECO:0000256" key="6">
    <source>
        <dbReference type="RuleBase" id="RU362125"/>
    </source>
</evidence>
<evidence type="ECO:0000259" key="8">
    <source>
        <dbReference type="Pfam" id="PF02770"/>
    </source>
</evidence>
<dbReference type="FunFam" id="2.40.110.10:FF:000002">
    <property type="entry name" value="Acyl-CoA dehydrogenase fadE12"/>
    <property type="match status" value="1"/>
</dbReference>
<keyword evidence="4 6" id="KW-0274">FAD</keyword>
<dbReference type="GO" id="GO:0003995">
    <property type="term" value="F:acyl-CoA dehydrogenase activity"/>
    <property type="evidence" value="ECO:0007669"/>
    <property type="project" value="InterPro"/>
</dbReference>
<keyword evidence="5 6" id="KW-0560">Oxidoreductase</keyword>
<evidence type="ECO:0000259" key="9">
    <source>
        <dbReference type="Pfam" id="PF02771"/>
    </source>
</evidence>
<evidence type="ECO:0000256" key="1">
    <source>
        <dbReference type="ARBA" id="ARBA00001974"/>
    </source>
</evidence>
<dbReference type="InterPro" id="IPR009075">
    <property type="entry name" value="AcylCo_DH/oxidase_C"/>
</dbReference>
<dbReference type="RefSeq" id="WP_116176998.1">
    <property type="nucleotide sequence ID" value="NZ_CP144375.1"/>
</dbReference>
<keyword evidence="11" id="KW-1185">Reference proteome</keyword>
<protein>
    <submittedName>
        <fullName evidence="10">Alkylation response protein AidB-like acyl-CoA dehydrogenase</fullName>
    </submittedName>
</protein>
<dbReference type="SUPFAM" id="SSF56645">
    <property type="entry name" value="Acyl-CoA dehydrogenase NM domain-like"/>
    <property type="match status" value="1"/>
</dbReference>
<dbReference type="InterPro" id="IPR013786">
    <property type="entry name" value="AcylCoA_DH/ox_N"/>
</dbReference>
<dbReference type="InterPro" id="IPR037069">
    <property type="entry name" value="AcylCoA_DH/ox_N_sf"/>
</dbReference>
<organism evidence="10 11">
    <name type="scientific">Kutzneria buriramensis</name>
    <dbReference type="NCBI Taxonomy" id="1045776"/>
    <lineage>
        <taxon>Bacteria</taxon>
        <taxon>Bacillati</taxon>
        <taxon>Actinomycetota</taxon>
        <taxon>Actinomycetes</taxon>
        <taxon>Pseudonocardiales</taxon>
        <taxon>Pseudonocardiaceae</taxon>
        <taxon>Kutzneria</taxon>
    </lineage>
</organism>
<name>A0A3E0HE51_9PSEU</name>
<accession>A0A3E0HE51</accession>
<evidence type="ECO:0000256" key="5">
    <source>
        <dbReference type="ARBA" id="ARBA00023002"/>
    </source>
</evidence>
<dbReference type="Pfam" id="PF00441">
    <property type="entry name" value="Acyl-CoA_dh_1"/>
    <property type="match status" value="1"/>
</dbReference>
<feature type="domain" description="Acyl-CoA dehydrogenase/oxidase N-terminal" evidence="9">
    <location>
        <begin position="5"/>
        <end position="117"/>
    </location>
</feature>
<dbReference type="AlphaFoldDB" id="A0A3E0HE51"/>
<dbReference type="PROSITE" id="PS00072">
    <property type="entry name" value="ACYL_COA_DH_1"/>
    <property type="match status" value="1"/>
</dbReference>
<comment type="cofactor">
    <cofactor evidence="1 6">
        <name>FAD</name>
        <dbReference type="ChEBI" id="CHEBI:57692"/>
    </cofactor>
</comment>
<evidence type="ECO:0000313" key="11">
    <source>
        <dbReference type="Proteomes" id="UP000256269"/>
    </source>
</evidence>
<comment type="caution">
    <text evidence="10">The sequence shown here is derived from an EMBL/GenBank/DDBJ whole genome shotgun (WGS) entry which is preliminary data.</text>
</comment>
<evidence type="ECO:0000259" key="7">
    <source>
        <dbReference type="Pfam" id="PF00441"/>
    </source>
</evidence>
<dbReference type="InterPro" id="IPR006089">
    <property type="entry name" value="Acyl-CoA_DH_CS"/>
</dbReference>
<dbReference type="Gene3D" id="2.40.110.10">
    <property type="entry name" value="Butyryl-CoA Dehydrogenase, subunit A, domain 2"/>
    <property type="match status" value="1"/>
</dbReference>
<dbReference type="GO" id="GO:0050660">
    <property type="term" value="F:flavin adenine dinucleotide binding"/>
    <property type="evidence" value="ECO:0007669"/>
    <property type="project" value="InterPro"/>
</dbReference>
<dbReference type="Proteomes" id="UP000256269">
    <property type="component" value="Unassembled WGS sequence"/>
</dbReference>
<reference evidence="10 11" key="1">
    <citation type="submission" date="2018-08" db="EMBL/GenBank/DDBJ databases">
        <title>Genomic Encyclopedia of Archaeal and Bacterial Type Strains, Phase II (KMG-II): from individual species to whole genera.</title>
        <authorList>
            <person name="Goeker M."/>
        </authorList>
    </citation>
    <scope>NUCLEOTIDE SEQUENCE [LARGE SCALE GENOMIC DNA]</scope>
    <source>
        <strain evidence="10 11">DSM 45791</strain>
    </source>
</reference>
<evidence type="ECO:0000256" key="2">
    <source>
        <dbReference type="ARBA" id="ARBA00009347"/>
    </source>
</evidence>
<dbReference type="InterPro" id="IPR009100">
    <property type="entry name" value="AcylCoA_DH/oxidase_NM_dom_sf"/>
</dbReference>
<dbReference type="InterPro" id="IPR006091">
    <property type="entry name" value="Acyl-CoA_Oxase/DH_mid-dom"/>
</dbReference>
<evidence type="ECO:0000256" key="4">
    <source>
        <dbReference type="ARBA" id="ARBA00022827"/>
    </source>
</evidence>
<evidence type="ECO:0000313" key="10">
    <source>
        <dbReference type="EMBL" id="REH43544.1"/>
    </source>
</evidence>
<dbReference type="InterPro" id="IPR046373">
    <property type="entry name" value="Acyl-CoA_Oxase/DH_mid-dom_sf"/>
</dbReference>
<dbReference type="Pfam" id="PF02771">
    <property type="entry name" value="Acyl-CoA_dh_N"/>
    <property type="match status" value="1"/>
</dbReference>
<comment type="similarity">
    <text evidence="2 6">Belongs to the acyl-CoA dehydrogenase family.</text>
</comment>
<feature type="domain" description="Acyl-CoA dehydrogenase/oxidase C-terminal" evidence="7">
    <location>
        <begin position="229"/>
        <end position="377"/>
    </location>
</feature>
<sequence length="380" mass="41371">MREWTDDQRALREHYAGVVAAWGEDHIRRDQDGEFPQEIWKLVAESGLLGLPFDPEWGGQGQDLLTVMHVLEELGLSCRDGGLNFSIATHLVSTGIPLQRFGSSQLKARYLTRICDGSAIGAHAITEPRGGSDVAGMVTTARQDGDAFVLSGQKSFVSCGPVADLFVVYARTQQGAGPFGITAFLVERATPGLTVGPSADKMGLRTSPFGELLLDGCVVPRQNVLGQVGNGFFVLDYVMKWEILCSFVITLGAMRNRLARCVEYARTRTQFGRKIGGYQLVADMIVDMKIGVETSSRWLYDTAERFLAGASVMQEIAITKLLVSEANLRSATNAVRIFGGRGYLTEYGVEKELRDAVGGTIYSGTSEIQRDKIARMLGVA</sequence>
<dbReference type="PANTHER" id="PTHR43884:SF12">
    <property type="entry name" value="ISOVALERYL-COA DEHYDROGENASE, MITOCHONDRIAL-RELATED"/>
    <property type="match status" value="1"/>
</dbReference>
<evidence type="ECO:0000256" key="3">
    <source>
        <dbReference type="ARBA" id="ARBA00022630"/>
    </source>
</evidence>
<dbReference type="Gene3D" id="1.20.140.10">
    <property type="entry name" value="Butyryl-CoA Dehydrogenase, subunit A, domain 3"/>
    <property type="match status" value="1"/>
</dbReference>
<keyword evidence="3 6" id="KW-0285">Flavoprotein</keyword>
<feature type="domain" description="Acyl-CoA oxidase/dehydrogenase middle" evidence="8">
    <location>
        <begin position="122"/>
        <end position="216"/>
    </location>
</feature>
<gene>
    <name evidence="10" type="ORF">BCF44_10987</name>
</gene>